<dbReference type="RefSeq" id="WP_087928866.1">
    <property type="nucleotide sequence ID" value="NZ_CP021744.1"/>
</dbReference>
<name>A0A1Z2L9K6_9ACTN</name>
<evidence type="ECO:0000313" key="1">
    <source>
        <dbReference type="EMBL" id="ARZ70990.1"/>
    </source>
</evidence>
<proteinExistence type="predicted"/>
<sequence>MSTQPLIGFTTYFAQARWGVAWDAPAALVHATYPRYAQRAGGLAVLLPPDEPAAAEAVLRRVDGLVLAGGEDLDPALYGQSPHPRTGKPVPERDRWERALLDAALRRGTPVLGICRGMQLMNIHAGGTLCQHLPDEVGHDGHNPKVGTFTDHLIKPVPDTLTGRLLPEAVQVATHHHQSVDRLGEGLIPTAYAEDGTVEALEYVGERFAVGVQWHPEAREDGRLMEGLVRAASGG</sequence>
<organism evidence="1 2">
    <name type="scientific">Streptomyces albireticuli</name>
    <dbReference type="NCBI Taxonomy" id="1940"/>
    <lineage>
        <taxon>Bacteria</taxon>
        <taxon>Bacillati</taxon>
        <taxon>Actinomycetota</taxon>
        <taxon>Actinomycetes</taxon>
        <taxon>Kitasatosporales</taxon>
        <taxon>Streptomycetaceae</taxon>
        <taxon>Streptomyces</taxon>
    </lineage>
</organism>
<dbReference type="PROSITE" id="PS51273">
    <property type="entry name" value="GATASE_TYPE_1"/>
    <property type="match status" value="1"/>
</dbReference>
<evidence type="ECO:0000313" key="2">
    <source>
        <dbReference type="Proteomes" id="UP000195755"/>
    </source>
</evidence>
<keyword evidence="1" id="KW-0808">Transferase</keyword>
<dbReference type="GO" id="GO:0033969">
    <property type="term" value="F:gamma-glutamyl-gamma-aminobutyrate hydrolase activity"/>
    <property type="evidence" value="ECO:0007669"/>
    <property type="project" value="TreeGrafter"/>
</dbReference>
<dbReference type="GO" id="GO:0016740">
    <property type="term" value="F:transferase activity"/>
    <property type="evidence" value="ECO:0007669"/>
    <property type="project" value="UniProtKB-KW"/>
</dbReference>
<dbReference type="InterPro" id="IPR029062">
    <property type="entry name" value="Class_I_gatase-like"/>
</dbReference>
<reference evidence="1 2" key="1">
    <citation type="submission" date="2017-06" db="EMBL/GenBank/DDBJ databases">
        <title>Streptomyces albireticuli Genome sequencing and assembly.</title>
        <authorList>
            <person name="Wang Y."/>
            <person name="Du B."/>
            <person name="Ding Y."/>
            <person name="Liu H."/>
            <person name="Hou Q."/>
            <person name="Liu K."/>
            <person name="Yao L."/>
            <person name="Wang C."/>
        </authorList>
    </citation>
    <scope>NUCLEOTIDE SEQUENCE [LARGE SCALE GENOMIC DNA]</scope>
    <source>
        <strain evidence="1 2">MDJK11</strain>
    </source>
</reference>
<dbReference type="SUPFAM" id="SSF52317">
    <property type="entry name" value="Class I glutamine amidotransferase-like"/>
    <property type="match status" value="1"/>
</dbReference>
<dbReference type="Pfam" id="PF07722">
    <property type="entry name" value="Peptidase_C26"/>
    <property type="match status" value="1"/>
</dbReference>
<dbReference type="CDD" id="cd01745">
    <property type="entry name" value="GATase1_2"/>
    <property type="match status" value="1"/>
</dbReference>
<dbReference type="OrthoDB" id="9813383at2"/>
<dbReference type="AlphaFoldDB" id="A0A1Z2L9K6"/>
<dbReference type="InterPro" id="IPR044668">
    <property type="entry name" value="PuuD-like"/>
</dbReference>
<dbReference type="Proteomes" id="UP000195755">
    <property type="component" value="Chromosome"/>
</dbReference>
<dbReference type="GO" id="GO:0006598">
    <property type="term" value="P:polyamine catabolic process"/>
    <property type="evidence" value="ECO:0007669"/>
    <property type="project" value="TreeGrafter"/>
</dbReference>
<dbReference type="Gene3D" id="3.40.50.880">
    <property type="match status" value="1"/>
</dbReference>
<dbReference type="InterPro" id="IPR011697">
    <property type="entry name" value="Peptidase_C26"/>
</dbReference>
<dbReference type="PANTHER" id="PTHR43235:SF1">
    <property type="entry name" value="GLUTAMINE AMIDOTRANSFERASE PB2B2.05-RELATED"/>
    <property type="match status" value="1"/>
</dbReference>
<protein>
    <submittedName>
        <fullName evidence="1">Glutamine amidotransferase</fullName>
    </submittedName>
</protein>
<dbReference type="EMBL" id="CP021744">
    <property type="protein sequence ID" value="ARZ70990.1"/>
    <property type="molecule type" value="Genomic_DNA"/>
</dbReference>
<accession>A0A1Z2L9K6</accession>
<dbReference type="KEGG" id="salj:SMD11_5402"/>
<gene>
    <name evidence="1" type="ORF">SMD11_5402</name>
</gene>
<dbReference type="GO" id="GO:0005829">
    <property type="term" value="C:cytosol"/>
    <property type="evidence" value="ECO:0007669"/>
    <property type="project" value="TreeGrafter"/>
</dbReference>
<dbReference type="PANTHER" id="PTHR43235">
    <property type="entry name" value="GLUTAMINE AMIDOTRANSFERASE PB2B2.05-RELATED"/>
    <property type="match status" value="1"/>
</dbReference>
<keyword evidence="1" id="KW-0315">Glutamine amidotransferase</keyword>